<feature type="transmembrane region" description="Helical" evidence="6">
    <location>
        <begin position="119"/>
        <end position="137"/>
    </location>
</feature>
<evidence type="ECO:0000256" key="1">
    <source>
        <dbReference type="ARBA" id="ARBA00004651"/>
    </source>
</evidence>
<feature type="transmembrane region" description="Helical" evidence="6">
    <location>
        <begin position="157"/>
        <end position="183"/>
    </location>
</feature>
<organism evidence="7">
    <name type="scientific">marine sediment metagenome</name>
    <dbReference type="NCBI Taxonomy" id="412755"/>
    <lineage>
        <taxon>unclassified sequences</taxon>
        <taxon>metagenomes</taxon>
        <taxon>ecological metagenomes</taxon>
    </lineage>
</organism>
<feature type="transmembrane region" description="Helical" evidence="6">
    <location>
        <begin position="203"/>
        <end position="226"/>
    </location>
</feature>
<dbReference type="PANTHER" id="PTHR30213">
    <property type="entry name" value="INNER MEMBRANE PROTEIN YHJD"/>
    <property type="match status" value="1"/>
</dbReference>
<keyword evidence="4 6" id="KW-1133">Transmembrane helix</keyword>
<evidence type="ECO:0000256" key="2">
    <source>
        <dbReference type="ARBA" id="ARBA00022475"/>
    </source>
</evidence>
<evidence type="ECO:0000256" key="5">
    <source>
        <dbReference type="ARBA" id="ARBA00023136"/>
    </source>
</evidence>
<keyword evidence="5 6" id="KW-0472">Membrane</keyword>
<comment type="subcellular location">
    <subcellularLocation>
        <location evidence="1">Cell membrane</location>
        <topology evidence="1">Multi-pass membrane protein</topology>
    </subcellularLocation>
</comment>
<dbReference type="AlphaFoldDB" id="A0A0F9DXL9"/>
<accession>A0A0F9DXL9</accession>
<protein>
    <submittedName>
        <fullName evidence="7">Uncharacterized protein</fullName>
    </submittedName>
</protein>
<evidence type="ECO:0000256" key="6">
    <source>
        <dbReference type="SAM" id="Phobius"/>
    </source>
</evidence>
<feature type="transmembrane region" description="Helical" evidence="6">
    <location>
        <begin position="266"/>
        <end position="294"/>
    </location>
</feature>
<keyword evidence="3 6" id="KW-0812">Transmembrane</keyword>
<evidence type="ECO:0000256" key="3">
    <source>
        <dbReference type="ARBA" id="ARBA00022692"/>
    </source>
</evidence>
<comment type="caution">
    <text evidence="7">The sequence shown here is derived from an EMBL/GenBank/DDBJ whole genome shotgun (WGS) entry which is preliminary data.</text>
</comment>
<dbReference type="EMBL" id="LAZR01029773">
    <property type="protein sequence ID" value="KKL58571.1"/>
    <property type="molecule type" value="Genomic_DNA"/>
</dbReference>
<dbReference type="NCBIfam" id="TIGR00765">
    <property type="entry name" value="yihY_not_rbn"/>
    <property type="match status" value="1"/>
</dbReference>
<proteinExistence type="predicted"/>
<dbReference type="GO" id="GO:0005886">
    <property type="term" value="C:plasma membrane"/>
    <property type="evidence" value="ECO:0007669"/>
    <property type="project" value="UniProtKB-SubCell"/>
</dbReference>
<gene>
    <name evidence="7" type="ORF">LCGC14_2224040</name>
</gene>
<feature type="transmembrane region" description="Helical" evidence="6">
    <location>
        <begin position="59"/>
        <end position="82"/>
    </location>
</feature>
<keyword evidence="2" id="KW-1003">Cell membrane</keyword>
<dbReference type="PANTHER" id="PTHR30213:SF0">
    <property type="entry name" value="UPF0761 MEMBRANE PROTEIN YIHY"/>
    <property type="match status" value="1"/>
</dbReference>
<dbReference type="Pfam" id="PF03631">
    <property type="entry name" value="Virul_fac_BrkB"/>
    <property type="match status" value="1"/>
</dbReference>
<evidence type="ECO:0000313" key="7">
    <source>
        <dbReference type="EMBL" id="KKL58571.1"/>
    </source>
</evidence>
<evidence type="ECO:0000256" key="4">
    <source>
        <dbReference type="ARBA" id="ARBA00022989"/>
    </source>
</evidence>
<reference evidence="7" key="1">
    <citation type="journal article" date="2015" name="Nature">
        <title>Complex archaea that bridge the gap between prokaryotes and eukaryotes.</title>
        <authorList>
            <person name="Spang A."/>
            <person name="Saw J.H."/>
            <person name="Jorgensen S.L."/>
            <person name="Zaremba-Niedzwiedzka K."/>
            <person name="Martijn J."/>
            <person name="Lind A.E."/>
            <person name="van Eijk R."/>
            <person name="Schleper C."/>
            <person name="Guy L."/>
            <person name="Ettema T.J."/>
        </authorList>
    </citation>
    <scope>NUCLEOTIDE SEQUENCE</scope>
</reference>
<sequence length="311" mass="33914">MKAKSDPDPRREIVMTHGVLSPNPEELFNRRGVRAVRAVLREAILRLWSDDAFGLAGNVAFRSLLAVFPFLIFTSAITAFIGSRSMANNLIDFLIAIVPPPLIEPIVSEVEQVMTVPRGGILSIGILLTIWFAVGGVDSVRIGLNRAYGLRETRSTLVLLGVQIAMVVFASLALVLVGYLLVLAPRAGSWLHALIPGFDPASVSIRLIRFPASATIFIVVLFAAHVLLPARRTNFSNLWPGVVVTAVAWTLLAAAFSYYVESFGTYASYYAGMAGIIAALYFMYLAALLLIFGGELNRALRIRRLARILNN</sequence>
<name>A0A0F9DXL9_9ZZZZ</name>
<feature type="transmembrane region" description="Helical" evidence="6">
    <location>
        <begin position="238"/>
        <end position="260"/>
    </location>
</feature>
<dbReference type="InterPro" id="IPR017039">
    <property type="entry name" value="Virul_fac_BrkB"/>
</dbReference>
<dbReference type="PIRSF" id="PIRSF035875">
    <property type="entry name" value="RNase_BN"/>
    <property type="match status" value="1"/>
</dbReference>